<evidence type="ECO:0000313" key="2">
    <source>
        <dbReference type="Proteomes" id="UP000799750"/>
    </source>
</evidence>
<evidence type="ECO:0000313" key="1">
    <source>
        <dbReference type="EMBL" id="KAF2494987.1"/>
    </source>
</evidence>
<proteinExistence type="predicted"/>
<dbReference type="Proteomes" id="UP000799750">
    <property type="component" value="Unassembled WGS sequence"/>
</dbReference>
<name>A0A6A6QVP9_9PEZI</name>
<protein>
    <recommendedName>
        <fullName evidence="3">F-box domain-containing protein</fullName>
    </recommendedName>
</protein>
<keyword evidence="2" id="KW-1185">Reference proteome</keyword>
<organism evidence="1 2">
    <name type="scientific">Lophium mytilinum</name>
    <dbReference type="NCBI Taxonomy" id="390894"/>
    <lineage>
        <taxon>Eukaryota</taxon>
        <taxon>Fungi</taxon>
        <taxon>Dikarya</taxon>
        <taxon>Ascomycota</taxon>
        <taxon>Pezizomycotina</taxon>
        <taxon>Dothideomycetes</taxon>
        <taxon>Pleosporomycetidae</taxon>
        <taxon>Mytilinidiales</taxon>
        <taxon>Mytilinidiaceae</taxon>
        <taxon>Lophium</taxon>
    </lineage>
</organism>
<accession>A0A6A6QVP9</accession>
<sequence>MVSRKFRRISKPHIYHNVHKVGGISGDKLIRKLCDNPDLAKTVKVFSLDSPVSRKVSSYQRQVMRRRSDFQSDPPGASFVSDNAALAFLLHTVPALEVLDLREFTMDSSRAIRHCRRQDSENWLSALRNHNLLNLREIRIGLRGLRLSELALLFQIPTVRILDLFNHDELKASRILHRLKDSRLNDGLFPAGTSSVESISVQDLGDWDSDEIIRGCKSLNYFGIHYRDHRSQPFNFLEAYLDSQKAVLEKLDISASDDWHLTRIQQCMRGILPMSGLNTFTSLLDLRVDYTALAGLVLPGEDSIITPPLWQNLPPNIRWLRIDLTVLEPTNSLASLHLDLMELAEACAVALPYLKTVVVATDLFDPSDALEEAKIPFAKASVWFQQICEHHR</sequence>
<reference evidence="1" key="1">
    <citation type="journal article" date="2020" name="Stud. Mycol.">
        <title>101 Dothideomycetes genomes: a test case for predicting lifestyles and emergence of pathogens.</title>
        <authorList>
            <person name="Haridas S."/>
            <person name="Albert R."/>
            <person name="Binder M."/>
            <person name="Bloem J."/>
            <person name="Labutti K."/>
            <person name="Salamov A."/>
            <person name="Andreopoulos B."/>
            <person name="Baker S."/>
            <person name="Barry K."/>
            <person name="Bills G."/>
            <person name="Bluhm B."/>
            <person name="Cannon C."/>
            <person name="Castanera R."/>
            <person name="Culley D."/>
            <person name="Daum C."/>
            <person name="Ezra D."/>
            <person name="Gonzalez J."/>
            <person name="Henrissat B."/>
            <person name="Kuo A."/>
            <person name="Liang C."/>
            <person name="Lipzen A."/>
            <person name="Lutzoni F."/>
            <person name="Magnuson J."/>
            <person name="Mondo S."/>
            <person name="Nolan M."/>
            <person name="Ohm R."/>
            <person name="Pangilinan J."/>
            <person name="Park H.-J."/>
            <person name="Ramirez L."/>
            <person name="Alfaro M."/>
            <person name="Sun H."/>
            <person name="Tritt A."/>
            <person name="Yoshinaga Y."/>
            <person name="Zwiers L.-H."/>
            <person name="Turgeon B."/>
            <person name="Goodwin S."/>
            <person name="Spatafora J."/>
            <person name="Crous P."/>
            <person name="Grigoriev I."/>
        </authorList>
    </citation>
    <scope>NUCLEOTIDE SEQUENCE</scope>
    <source>
        <strain evidence="1">CBS 269.34</strain>
    </source>
</reference>
<dbReference type="AlphaFoldDB" id="A0A6A6QVP9"/>
<evidence type="ECO:0008006" key="3">
    <source>
        <dbReference type="Google" id="ProtNLM"/>
    </source>
</evidence>
<gene>
    <name evidence="1" type="ORF">BU16DRAFT_527895</name>
</gene>
<dbReference type="EMBL" id="MU004190">
    <property type="protein sequence ID" value="KAF2494987.1"/>
    <property type="molecule type" value="Genomic_DNA"/>
</dbReference>